<name>A0A1X7TFG0_AMPQE</name>
<dbReference type="GO" id="GO:0032483">
    <property type="term" value="P:regulation of Rab protein signal transduction"/>
    <property type="evidence" value="ECO:0007669"/>
    <property type="project" value="TreeGrafter"/>
</dbReference>
<accession>A0A1X7TFG0</accession>
<dbReference type="Pfam" id="PF02141">
    <property type="entry name" value="DENN"/>
    <property type="match status" value="1"/>
</dbReference>
<dbReference type="InterPro" id="IPR051696">
    <property type="entry name" value="DENN_Domain_GEFs"/>
</dbReference>
<dbReference type="KEGG" id="aqu:109588113"/>
<dbReference type="Proteomes" id="UP000007879">
    <property type="component" value="Unassembled WGS sequence"/>
</dbReference>
<dbReference type="SMART" id="SM00799">
    <property type="entry name" value="DENN"/>
    <property type="match status" value="1"/>
</dbReference>
<feature type="domain" description="UDENN" evidence="1">
    <location>
        <begin position="1"/>
        <end position="198"/>
    </location>
</feature>
<proteinExistence type="predicted"/>
<dbReference type="Gene3D" id="3.40.50.11500">
    <property type="match status" value="1"/>
</dbReference>
<organism evidence="2">
    <name type="scientific">Amphimedon queenslandica</name>
    <name type="common">Sponge</name>
    <dbReference type="NCBI Taxonomy" id="400682"/>
    <lineage>
        <taxon>Eukaryota</taxon>
        <taxon>Metazoa</taxon>
        <taxon>Porifera</taxon>
        <taxon>Demospongiae</taxon>
        <taxon>Heteroscleromorpha</taxon>
        <taxon>Haplosclerida</taxon>
        <taxon>Niphatidae</taxon>
        <taxon>Amphimedon</taxon>
    </lineage>
</organism>
<dbReference type="InterPro" id="IPR037516">
    <property type="entry name" value="Tripartite_DENN"/>
</dbReference>
<evidence type="ECO:0000313" key="2">
    <source>
        <dbReference type="EnsemblMetazoa" id="Aqu2.1.13376_001"/>
    </source>
</evidence>
<reference evidence="2" key="2">
    <citation type="submission" date="2017-05" db="UniProtKB">
        <authorList>
            <consortium name="EnsemblMetazoa"/>
        </authorList>
    </citation>
    <scope>IDENTIFICATION</scope>
</reference>
<evidence type="ECO:0000313" key="3">
    <source>
        <dbReference type="Proteomes" id="UP000007879"/>
    </source>
</evidence>
<dbReference type="EnsemblMetazoa" id="XM_020004303.1">
    <property type="protein sequence ID" value="XP_019859862.1"/>
    <property type="gene ID" value="LOC109588113"/>
</dbReference>
<dbReference type="OrthoDB" id="6019893at2759"/>
<dbReference type="PANTHER" id="PTHR12296">
    <property type="entry name" value="DENN DOMAIN-CONTAINING PROTEIN 4"/>
    <property type="match status" value="1"/>
</dbReference>
<dbReference type="GO" id="GO:0031410">
    <property type="term" value="C:cytoplasmic vesicle"/>
    <property type="evidence" value="ECO:0007669"/>
    <property type="project" value="TreeGrafter"/>
</dbReference>
<dbReference type="InterPro" id="IPR043153">
    <property type="entry name" value="DENN_C"/>
</dbReference>
<dbReference type="InterPro" id="IPR001194">
    <property type="entry name" value="cDENN_dom"/>
</dbReference>
<reference evidence="3" key="1">
    <citation type="journal article" date="2010" name="Nature">
        <title>The Amphimedon queenslandica genome and the evolution of animal complexity.</title>
        <authorList>
            <person name="Srivastava M."/>
            <person name="Simakov O."/>
            <person name="Chapman J."/>
            <person name="Fahey B."/>
            <person name="Gauthier M.E."/>
            <person name="Mitros T."/>
            <person name="Richards G.S."/>
            <person name="Conaco C."/>
            <person name="Dacre M."/>
            <person name="Hellsten U."/>
            <person name="Larroux C."/>
            <person name="Putnam N.H."/>
            <person name="Stanke M."/>
            <person name="Adamska M."/>
            <person name="Darling A."/>
            <person name="Degnan S.M."/>
            <person name="Oakley T.H."/>
            <person name="Plachetzki D.C."/>
            <person name="Zhai Y."/>
            <person name="Adamski M."/>
            <person name="Calcino A."/>
            <person name="Cummins S.F."/>
            <person name="Goodstein D.M."/>
            <person name="Harris C."/>
            <person name="Jackson D.J."/>
            <person name="Leys S.P."/>
            <person name="Shu S."/>
            <person name="Woodcroft B.J."/>
            <person name="Vervoort M."/>
            <person name="Kosik K.S."/>
            <person name="Manning G."/>
            <person name="Degnan B.M."/>
            <person name="Rokhsar D.S."/>
        </authorList>
    </citation>
    <scope>NUCLEOTIDE SEQUENCE [LARGE SCALE GENOMIC DNA]</scope>
</reference>
<dbReference type="AlphaFoldDB" id="A0A1X7TFG0"/>
<dbReference type="GO" id="GO:0005085">
    <property type="term" value="F:guanyl-nucleotide exchange factor activity"/>
    <property type="evidence" value="ECO:0007669"/>
    <property type="project" value="UniProtKB-ARBA"/>
</dbReference>
<keyword evidence="3" id="KW-1185">Reference proteome</keyword>
<dbReference type="eggNOG" id="KOG2127">
    <property type="taxonomic scope" value="Eukaryota"/>
</dbReference>
<dbReference type="EnsemblMetazoa" id="Aqu2.1.13376_001">
    <property type="protein sequence ID" value="Aqu2.1.13376_001"/>
    <property type="gene ID" value="Aqu2.1.13376"/>
</dbReference>
<protein>
    <recommendedName>
        <fullName evidence="1">UDENN domain-containing protein</fullName>
    </recommendedName>
</protein>
<dbReference type="PANTHER" id="PTHR12296:SF21">
    <property type="entry name" value="DENN DOMAIN-CONTAINING PROTEIN 3"/>
    <property type="match status" value="1"/>
</dbReference>
<gene>
    <name evidence="2" type="primary">109588113</name>
</gene>
<dbReference type="InParanoid" id="A0A1X7TFG0"/>
<dbReference type="PROSITE" id="PS50211">
    <property type="entry name" value="DENN"/>
    <property type="match status" value="1"/>
</dbReference>
<sequence>MYGLLSEEEREDSFWETIEDVANKLFLIPCLPEGLLSLEVTLPGFSSPTIIMPPGGDLHLVVRLNYPFLCLSVDNILKVIAALLSEQTIVFTSSNYSMPALVIQCLLSYISPFEWCHSIVPTVPDNFIDILGAPSINILGCHSNWQESPEFTNIDDAVIVKFDDDVVESKLSSVSSFPELPEADRIRVKTQYQEILAS</sequence>
<evidence type="ECO:0000259" key="1">
    <source>
        <dbReference type="PROSITE" id="PS50211"/>
    </source>
</evidence>